<proteinExistence type="predicted"/>
<dbReference type="GO" id="GO:0000976">
    <property type="term" value="F:transcription cis-regulatory region binding"/>
    <property type="evidence" value="ECO:0007669"/>
    <property type="project" value="TreeGrafter"/>
</dbReference>
<evidence type="ECO:0000259" key="5">
    <source>
        <dbReference type="PROSITE" id="PS50977"/>
    </source>
</evidence>
<keyword evidence="2 4" id="KW-0238">DNA-binding</keyword>
<dbReference type="Proteomes" id="UP000242133">
    <property type="component" value="Unassembled WGS sequence"/>
</dbReference>
<evidence type="ECO:0000313" key="6">
    <source>
        <dbReference type="EMBL" id="PSL15188.1"/>
    </source>
</evidence>
<evidence type="ECO:0000256" key="3">
    <source>
        <dbReference type="ARBA" id="ARBA00023163"/>
    </source>
</evidence>
<evidence type="ECO:0000313" key="7">
    <source>
        <dbReference type="Proteomes" id="UP000242133"/>
    </source>
</evidence>
<dbReference type="InterPro" id="IPR036271">
    <property type="entry name" value="Tet_transcr_reg_TetR-rel_C_sf"/>
</dbReference>
<dbReference type="EMBL" id="PYGI01000005">
    <property type="protein sequence ID" value="PSL15188.1"/>
    <property type="molecule type" value="Genomic_DNA"/>
</dbReference>
<dbReference type="InterPro" id="IPR025996">
    <property type="entry name" value="MT1864/Rv1816-like_C"/>
</dbReference>
<evidence type="ECO:0000256" key="1">
    <source>
        <dbReference type="ARBA" id="ARBA00023015"/>
    </source>
</evidence>
<gene>
    <name evidence="6" type="ORF">CLV44_10582</name>
</gene>
<dbReference type="Pfam" id="PF00440">
    <property type="entry name" value="TetR_N"/>
    <property type="match status" value="1"/>
</dbReference>
<dbReference type="InterPro" id="IPR001647">
    <property type="entry name" value="HTH_TetR"/>
</dbReference>
<dbReference type="PANTHER" id="PTHR30055">
    <property type="entry name" value="HTH-TYPE TRANSCRIPTIONAL REGULATOR RUTR"/>
    <property type="match status" value="1"/>
</dbReference>
<dbReference type="GO" id="GO:0003700">
    <property type="term" value="F:DNA-binding transcription factor activity"/>
    <property type="evidence" value="ECO:0007669"/>
    <property type="project" value="TreeGrafter"/>
</dbReference>
<feature type="DNA-binding region" description="H-T-H motif" evidence="4">
    <location>
        <begin position="33"/>
        <end position="52"/>
    </location>
</feature>
<protein>
    <submittedName>
        <fullName evidence="6">TetR family transcriptional regulator</fullName>
    </submittedName>
</protein>
<organism evidence="6 7">
    <name type="scientific">Marinobacterium halophilum</name>
    <dbReference type="NCBI Taxonomy" id="267374"/>
    <lineage>
        <taxon>Bacteria</taxon>
        <taxon>Pseudomonadati</taxon>
        <taxon>Pseudomonadota</taxon>
        <taxon>Gammaproteobacteria</taxon>
        <taxon>Oceanospirillales</taxon>
        <taxon>Oceanospirillaceae</taxon>
        <taxon>Marinobacterium</taxon>
    </lineage>
</organism>
<keyword evidence="1" id="KW-0805">Transcription regulation</keyword>
<dbReference type="Gene3D" id="1.10.357.10">
    <property type="entry name" value="Tetracycline Repressor, domain 2"/>
    <property type="match status" value="1"/>
</dbReference>
<feature type="domain" description="HTH tetR-type" evidence="5">
    <location>
        <begin position="10"/>
        <end position="70"/>
    </location>
</feature>
<dbReference type="PROSITE" id="PS50977">
    <property type="entry name" value="HTH_TETR_2"/>
    <property type="match status" value="1"/>
</dbReference>
<evidence type="ECO:0000256" key="4">
    <source>
        <dbReference type="PROSITE-ProRule" id="PRU00335"/>
    </source>
</evidence>
<evidence type="ECO:0000256" key="2">
    <source>
        <dbReference type="ARBA" id="ARBA00023125"/>
    </source>
</evidence>
<dbReference type="RefSeq" id="WP_106590974.1">
    <property type="nucleotide sequence ID" value="NZ_PYGI01000005.1"/>
</dbReference>
<name>A0A2P8F0I6_9GAMM</name>
<dbReference type="SUPFAM" id="SSF46689">
    <property type="entry name" value="Homeodomain-like"/>
    <property type="match status" value="1"/>
</dbReference>
<dbReference type="AlphaFoldDB" id="A0A2P8F0I6"/>
<accession>A0A2P8F0I6</accession>
<dbReference type="Pfam" id="PF13305">
    <property type="entry name" value="TetR_C_33"/>
    <property type="match status" value="1"/>
</dbReference>
<keyword evidence="3" id="KW-0804">Transcription</keyword>
<keyword evidence="7" id="KW-1185">Reference proteome</keyword>
<dbReference type="OrthoDB" id="7223515at2"/>
<sequence>MARRNDHSRDELREMALSAAERVLQQEGFKALSARRVAADIGYSAGSLYTLFKNLDDLCWQLNARTLTQLLAELDRVEQTDAKSCLLAYGHAYMAFAHDHPARWALLFEHGGSRDMPTPASLSERIDSLFARVEVCLQQLKPEMPAAECALTARTLWSGVHGIAVLALRQKLFLDQAQSADKMLQQLVDHFIKGWLIEECRDA</sequence>
<dbReference type="InterPro" id="IPR009057">
    <property type="entry name" value="Homeodomain-like_sf"/>
</dbReference>
<reference evidence="6 7" key="1">
    <citation type="submission" date="2018-03" db="EMBL/GenBank/DDBJ databases">
        <title>Genomic Encyclopedia of Archaeal and Bacterial Type Strains, Phase II (KMG-II): from individual species to whole genera.</title>
        <authorList>
            <person name="Goeker M."/>
        </authorList>
    </citation>
    <scope>NUCLEOTIDE SEQUENCE [LARGE SCALE GENOMIC DNA]</scope>
    <source>
        <strain evidence="6 7">DSM 17586</strain>
    </source>
</reference>
<dbReference type="PANTHER" id="PTHR30055:SF234">
    <property type="entry name" value="HTH-TYPE TRANSCRIPTIONAL REGULATOR BETI"/>
    <property type="match status" value="1"/>
</dbReference>
<dbReference type="SUPFAM" id="SSF48498">
    <property type="entry name" value="Tetracyclin repressor-like, C-terminal domain"/>
    <property type="match status" value="1"/>
</dbReference>
<comment type="caution">
    <text evidence="6">The sequence shown here is derived from an EMBL/GenBank/DDBJ whole genome shotgun (WGS) entry which is preliminary data.</text>
</comment>
<dbReference type="InterPro" id="IPR050109">
    <property type="entry name" value="HTH-type_TetR-like_transc_reg"/>
</dbReference>